<keyword evidence="11" id="KW-1185">Reference proteome</keyword>
<dbReference type="EMBL" id="JATAAI010000007">
    <property type="protein sequence ID" value="KAK1744550.1"/>
    <property type="molecule type" value="Genomic_DNA"/>
</dbReference>
<dbReference type="PRINTS" id="PR00380">
    <property type="entry name" value="KINESINHEAVY"/>
</dbReference>
<dbReference type="PANTHER" id="PTHR47968:SF75">
    <property type="entry name" value="CENTROMERE-ASSOCIATED PROTEIN E"/>
    <property type="match status" value="1"/>
</dbReference>
<evidence type="ECO:0000313" key="10">
    <source>
        <dbReference type="EMBL" id="KAK1744550.1"/>
    </source>
</evidence>
<sequence length="854" mass="95923">MNKRRTSTIPTPSPNNNTITMPSSSSKRKSGLLKFASRNKGGGSTNNNNNNNVTSRPLASRLLENKGGYSAIYTPVKKLGNKFNGGEDDSAVKTPSADAAAAAVMVTPATVATGGGVVSTPPNKVSDLPPPPSCQQLSFNEEEEAVKVCVRIRPLLTNNNSGNEEPPRAWTTSPTDDNTIIKLHSTTQQPQKKSWDSFPTSTTTYKFDQVYGEKSTTQQIYNNVISDIIHSVCTQGRNGTVFTYGQTSTGKTYTMHGILVAAGRDLFRYCEDNERRVGEDFMRRVTFDDEVDFDVKSASLSSSVLTTIHVSCMELYNEELYDLLSSNTTSSSSLAINEDRRGNVNIPNLTEWKVTNINELLKVIEIAEEKKTTGSTAMNERSSRSHTIFRIRYEVKKEEDEKENVGGVGRGSSKKVVTTTSTLNLVDLAGSESVRLTGAKGVRQKEGGRINQSLLTLSRVLEKLGNKEYSSGGGHINYRDSKLTRILKPSLSGNARMGAICCISPAVQYSEETKSTLDFATRTMLVTTNAKSNEVVEHDDALVAEFEKEMERIKLETVQAEEHRVQMEKSLHEAQDEIKSLKLQLQRERKAAEKEKEDIMWELMSTTRRSKELEDNMQTTLRATELNKQAMELVRRQAKELEKENQEFETKVKELFRRNRQLEESNRDLKQNMQVTTTATVLNKQGMEVLTKQVKDLQKENDTYRVQVEDLTIRNEGLMGINNELKQNLQNNVSATTLNRQANESIRMQVKELEKKNGAYVVQVGTLNRRNKELENNADIASETMSKLQYTVNELNIQNQQLGRRLEMYTNNSKQSQENASEQKRSFEGKVHQMMGRIREEVEELSLSPKVSFD</sequence>
<feature type="coiled-coil region" evidence="7">
    <location>
        <begin position="764"/>
        <end position="819"/>
    </location>
</feature>
<dbReference type="Proteomes" id="UP001224775">
    <property type="component" value="Unassembled WGS sequence"/>
</dbReference>
<dbReference type="GO" id="GO:0007018">
    <property type="term" value="P:microtubule-based movement"/>
    <property type="evidence" value="ECO:0007669"/>
    <property type="project" value="InterPro"/>
</dbReference>
<evidence type="ECO:0000256" key="1">
    <source>
        <dbReference type="ARBA" id="ARBA00022741"/>
    </source>
</evidence>
<dbReference type="InterPro" id="IPR027417">
    <property type="entry name" value="P-loop_NTPase"/>
</dbReference>
<evidence type="ECO:0000256" key="5">
    <source>
        <dbReference type="PROSITE-ProRule" id="PRU00283"/>
    </source>
</evidence>
<dbReference type="PROSITE" id="PS00411">
    <property type="entry name" value="KINESIN_MOTOR_1"/>
    <property type="match status" value="1"/>
</dbReference>
<dbReference type="InterPro" id="IPR036961">
    <property type="entry name" value="Kinesin_motor_dom_sf"/>
</dbReference>
<dbReference type="PROSITE" id="PS50067">
    <property type="entry name" value="KINESIN_MOTOR_2"/>
    <property type="match status" value="1"/>
</dbReference>
<dbReference type="Pfam" id="PF00225">
    <property type="entry name" value="Kinesin"/>
    <property type="match status" value="1"/>
</dbReference>
<proteinExistence type="inferred from homology"/>
<evidence type="ECO:0000256" key="6">
    <source>
        <dbReference type="RuleBase" id="RU000394"/>
    </source>
</evidence>
<keyword evidence="4 5" id="KW-0505">Motor protein</keyword>
<name>A0AAD8YFL8_9STRA</name>
<feature type="domain" description="Kinesin motor" evidence="9">
    <location>
        <begin position="145"/>
        <end position="526"/>
    </location>
</feature>
<dbReference type="PANTHER" id="PTHR47968">
    <property type="entry name" value="CENTROMERE PROTEIN E"/>
    <property type="match status" value="1"/>
</dbReference>
<protein>
    <recommendedName>
        <fullName evidence="6">Kinesin-like protein</fullName>
    </recommendedName>
</protein>
<keyword evidence="3 7" id="KW-0175">Coiled coil</keyword>
<dbReference type="GO" id="GO:0005874">
    <property type="term" value="C:microtubule"/>
    <property type="evidence" value="ECO:0007669"/>
    <property type="project" value="UniProtKB-KW"/>
</dbReference>
<dbReference type="InterPro" id="IPR027640">
    <property type="entry name" value="Kinesin-like_fam"/>
</dbReference>
<dbReference type="AlphaFoldDB" id="A0AAD8YFL8"/>
<dbReference type="SMART" id="SM00129">
    <property type="entry name" value="KISc"/>
    <property type="match status" value="1"/>
</dbReference>
<evidence type="ECO:0000313" key="11">
    <source>
        <dbReference type="Proteomes" id="UP001224775"/>
    </source>
</evidence>
<keyword evidence="2 5" id="KW-0067">ATP-binding</keyword>
<feature type="binding site" evidence="5">
    <location>
        <begin position="245"/>
        <end position="252"/>
    </location>
    <ligand>
        <name>ATP</name>
        <dbReference type="ChEBI" id="CHEBI:30616"/>
    </ligand>
</feature>
<comment type="similarity">
    <text evidence="5 6">Belongs to the TRAFAC class myosin-kinesin ATPase superfamily. Kinesin family.</text>
</comment>
<dbReference type="SUPFAM" id="SSF52540">
    <property type="entry name" value="P-loop containing nucleoside triphosphate hydrolases"/>
    <property type="match status" value="1"/>
</dbReference>
<dbReference type="GO" id="GO:0005524">
    <property type="term" value="F:ATP binding"/>
    <property type="evidence" value="ECO:0007669"/>
    <property type="project" value="UniProtKB-UniRule"/>
</dbReference>
<dbReference type="InterPro" id="IPR001752">
    <property type="entry name" value="Kinesin_motor_dom"/>
</dbReference>
<organism evidence="10 11">
    <name type="scientific">Skeletonema marinoi</name>
    <dbReference type="NCBI Taxonomy" id="267567"/>
    <lineage>
        <taxon>Eukaryota</taxon>
        <taxon>Sar</taxon>
        <taxon>Stramenopiles</taxon>
        <taxon>Ochrophyta</taxon>
        <taxon>Bacillariophyta</taxon>
        <taxon>Coscinodiscophyceae</taxon>
        <taxon>Thalassiosirophycidae</taxon>
        <taxon>Thalassiosirales</taxon>
        <taxon>Skeletonemataceae</taxon>
        <taxon>Skeletonema</taxon>
        <taxon>Skeletonema marinoi-dohrnii complex</taxon>
    </lineage>
</organism>
<reference evidence="10" key="1">
    <citation type="submission" date="2023-06" db="EMBL/GenBank/DDBJ databases">
        <title>Survivors Of The Sea: Transcriptome response of Skeletonema marinoi to long-term dormancy.</title>
        <authorList>
            <person name="Pinder M.I.M."/>
            <person name="Kourtchenko O."/>
            <person name="Robertson E.K."/>
            <person name="Larsson T."/>
            <person name="Maumus F."/>
            <person name="Osuna-Cruz C.M."/>
            <person name="Vancaester E."/>
            <person name="Stenow R."/>
            <person name="Vandepoele K."/>
            <person name="Ploug H."/>
            <person name="Bruchert V."/>
            <person name="Godhe A."/>
            <person name="Topel M."/>
        </authorList>
    </citation>
    <scope>NUCLEOTIDE SEQUENCE</scope>
    <source>
        <strain evidence="10">R05AC</strain>
    </source>
</reference>
<accession>A0AAD8YFL8</accession>
<evidence type="ECO:0000256" key="8">
    <source>
        <dbReference type="SAM" id="MobiDB-lite"/>
    </source>
</evidence>
<dbReference type="Gene3D" id="3.40.850.10">
    <property type="entry name" value="Kinesin motor domain"/>
    <property type="match status" value="1"/>
</dbReference>
<evidence type="ECO:0000256" key="7">
    <source>
        <dbReference type="SAM" id="Coils"/>
    </source>
</evidence>
<feature type="compositionally biased region" description="Polar residues" evidence="8">
    <location>
        <begin position="7"/>
        <end position="22"/>
    </location>
</feature>
<evidence type="ECO:0000256" key="2">
    <source>
        <dbReference type="ARBA" id="ARBA00022840"/>
    </source>
</evidence>
<evidence type="ECO:0000256" key="3">
    <source>
        <dbReference type="ARBA" id="ARBA00023054"/>
    </source>
</evidence>
<dbReference type="GO" id="GO:0008017">
    <property type="term" value="F:microtubule binding"/>
    <property type="evidence" value="ECO:0007669"/>
    <property type="project" value="InterPro"/>
</dbReference>
<comment type="caution">
    <text evidence="10">The sequence shown here is derived from an EMBL/GenBank/DDBJ whole genome shotgun (WGS) entry which is preliminary data.</text>
</comment>
<feature type="region of interest" description="Disordered" evidence="8">
    <location>
        <begin position="1"/>
        <end position="55"/>
    </location>
</feature>
<gene>
    <name evidence="10" type="ORF">QTG54_005083</name>
</gene>
<keyword evidence="1 5" id="KW-0547">Nucleotide-binding</keyword>
<keyword evidence="6" id="KW-0493">Microtubule</keyword>
<evidence type="ECO:0000256" key="4">
    <source>
        <dbReference type="ARBA" id="ARBA00023175"/>
    </source>
</evidence>
<evidence type="ECO:0000259" key="9">
    <source>
        <dbReference type="PROSITE" id="PS50067"/>
    </source>
</evidence>
<feature type="coiled-coil region" evidence="7">
    <location>
        <begin position="543"/>
        <end position="714"/>
    </location>
</feature>
<dbReference type="InterPro" id="IPR019821">
    <property type="entry name" value="Kinesin_motor_CS"/>
</dbReference>
<dbReference type="GO" id="GO:0003777">
    <property type="term" value="F:microtubule motor activity"/>
    <property type="evidence" value="ECO:0007669"/>
    <property type="project" value="InterPro"/>
</dbReference>